<evidence type="ECO:0000256" key="2">
    <source>
        <dbReference type="ARBA" id="ARBA00022448"/>
    </source>
</evidence>
<dbReference type="AlphaFoldDB" id="A0A183KHV5"/>
<dbReference type="PANTHER" id="PTHR10350">
    <property type="entry name" value="NUCLEAR PORE COMPLEX PROTEIN NUP155"/>
    <property type="match status" value="1"/>
</dbReference>
<evidence type="ECO:0000313" key="6">
    <source>
        <dbReference type="EMBL" id="VDP56895.1"/>
    </source>
</evidence>
<dbReference type="GO" id="GO:0000972">
    <property type="term" value="P:transcription-dependent tethering of RNA polymerase II gene DNA at nuclear periphery"/>
    <property type="evidence" value="ECO:0007669"/>
    <property type="project" value="TreeGrafter"/>
</dbReference>
<dbReference type="Proteomes" id="UP000279833">
    <property type="component" value="Unassembled WGS sequence"/>
</dbReference>
<feature type="region of interest" description="Disordered" evidence="4">
    <location>
        <begin position="1"/>
        <end position="20"/>
    </location>
</feature>
<name>A0A183KHV5_9TREM</name>
<feature type="compositionally biased region" description="Polar residues" evidence="4">
    <location>
        <begin position="1"/>
        <end position="16"/>
    </location>
</feature>
<keyword evidence="3" id="KW-0539">Nucleus</keyword>
<keyword evidence="2" id="KW-0813">Transport</keyword>
<keyword evidence="7" id="KW-1185">Reference proteome</keyword>
<evidence type="ECO:0000256" key="1">
    <source>
        <dbReference type="ARBA" id="ARBA00004123"/>
    </source>
</evidence>
<reference evidence="6 7" key="2">
    <citation type="submission" date="2018-11" db="EMBL/GenBank/DDBJ databases">
        <authorList>
            <consortium name="Pathogen Informatics"/>
        </authorList>
    </citation>
    <scope>NUCLEOTIDE SEQUENCE [LARGE SCALE GENOMIC DNA]</scope>
    <source>
        <strain evidence="6">Dakar</strain>
        <strain evidence="7">Dakar, Senegal</strain>
    </source>
</reference>
<comment type="subcellular location">
    <subcellularLocation>
        <location evidence="1">Nucleus</location>
    </subcellularLocation>
</comment>
<evidence type="ECO:0000256" key="4">
    <source>
        <dbReference type="SAM" id="MobiDB-lite"/>
    </source>
</evidence>
<dbReference type="GO" id="GO:0006405">
    <property type="term" value="P:RNA export from nucleus"/>
    <property type="evidence" value="ECO:0007669"/>
    <property type="project" value="TreeGrafter"/>
</dbReference>
<dbReference type="Gene3D" id="1.20.58.1780">
    <property type="match status" value="1"/>
</dbReference>
<reference evidence="8" key="1">
    <citation type="submission" date="2016-06" db="UniProtKB">
        <authorList>
            <consortium name="WormBaseParasite"/>
        </authorList>
    </citation>
    <scope>IDENTIFICATION</scope>
</reference>
<dbReference type="InterPro" id="IPR004870">
    <property type="entry name" value="Nucleoporin_Nup155"/>
</dbReference>
<feature type="region of interest" description="Disordered" evidence="4">
    <location>
        <begin position="581"/>
        <end position="604"/>
    </location>
</feature>
<dbReference type="EMBL" id="UZAK01036859">
    <property type="protein sequence ID" value="VDP56895.1"/>
    <property type="molecule type" value="Genomic_DNA"/>
</dbReference>
<feature type="domain" description="Nucleoporin Nup133/Nup155-like C-terminal" evidence="5">
    <location>
        <begin position="636"/>
        <end position="789"/>
    </location>
</feature>
<dbReference type="GO" id="GO:0017056">
    <property type="term" value="F:structural constituent of nuclear pore"/>
    <property type="evidence" value="ECO:0007669"/>
    <property type="project" value="InterPro"/>
</dbReference>
<gene>
    <name evidence="6" type="ORF">SCUD_LOCUS14607</name>
</gene>
<proteinExistence type="predicted"/>
<dbReference type="InterPro" id="IPR042533">
    <property type="entry name" value="Nucleoporin_Nup155_C_1"/>
</dbReference>
<evidence type="ECO:0000256" key="3">
    <source>
        <dbReference type="ARBA" id="ARBA00023242"/>
    </source>
</evidence>
<dbReference type="STRING" id="6186.A0A183KHV5"/>
<evidence type="ECO:0000313" key="8">
    <source>
        <dbReference type="WBParaSite" id="SCUD_0001461001-mRNA-1"/>
    </source>
</evidence>
<accession>A0A183KHV5</accession>
<dbReference type="InterPro" id="IPR007187">
    <property type="entry name" value="Nucleoporin_Nup133/Nup155_C"/>
</dbReference>
<protein>
    <submittedName>
        <fullName evidence="8">Nucleoporin_C domain-containing protein</fullName>
    </submittedName>
</protein>
<dbReference type="Gene3D" id="1.25.40.450">
    <property type="entry name" value="Nucleoporin, helical domain, N-terminal subdomain"/>
    <property type="match status" value="1"/>
</dbReference>
<dbReference type="GO" id="GO:0006606">
    <property type="term" value="P:protein import into nucleus"/>
    <property type="evidence" value="ECO:0007669"/>
    <property type="project" value="TreeGrafter"/>
</dbReference>
<evidence type="ECO:0000259" key="5">
    <source>
        <dbReference type="Pfam" id="PF03177"/>
    </source>
</evidence>
<sequence length="831" mass="91056">MVSALPQNVPSTTSTLGGLGSRYTTTTRSAATLNQSSLNMSLGQFFTTDLDNSSSSYKAAAVLNQSDDNLNAFTKQMPPHVIYTISPDLYPWTLNLTESFTTSWCVDGGAWALTVLPDNQSFGDSMGNDLSGYLAIEKRISSCSESSQSEKRQSLRRGEPPVVLTQILDPPFRRLLLISAQGVVHFRLANPLTRLREYLSREFSNTSSLLPGYGDPQLSDMIPNFPSYLENDLKLGVEGSGSYLAAFLHQFSPDEAICAALAIGASTTVSGGLSKNLQLVAEQTALYFAAKASQYWTPAIIRTRAPNLSYIQSRQQLSSSTTTTTARGTEDRSINGALHLFSGICLFLARIARSFWRYSMFYDATSICSKCNVKSMSRIKNTTTNSSNGGLRSWVRSLIYTLSTVSTFGGGKSNTSSVEQIIISRLETSEISWLRNQIIYLQQLIQRQLNIRGGWFRLSTSHHSIGNVNGNIHLESTLSDNPTSLNTEEHMDEVALQRLAEELHHLLSMISEILGFWEILSEHVVHKIMNEHRDLALKLTIEAYISSLLNIPCIGSVMSNVQTSLIGDSRISRSPISSTAGNVGIASPNTTNTTTGSSVGFNPTSNHTGTEVMGALITALIEYYLVEASEELEEESRNIVNATITTNNLTVETITSRLQSTCPSLFANEDAMCAKASECLIQASIIRTNLLSSINNGESLNDIQYETSLSDKTHIDQLISEAILLYSEAGPSINLDNAVHRLESCGAWRGAVKLCLSVARSRDPSDIAVDCLKRGRRPSSDPVIDFDHRFTNRSKLNRIYAVSELAATEGRLVISPLCRCFTVSRLLSYST</sequence>
<dbReference type="GO" id="GO:0036228">
    <property type="term" value="P:protein localization to nuclear inner membrane"/>
    <property type="evidence" value="ECO:0007669"/>
    <property type="project" value="TreeGrafter"/>
</dbReference>
<dbReference type="Pfam" id="PF03177">
    <property type="entry name" value="Nucleoporin_C"/>
    <property type="match status" value="1"/>
</dbReference>
<dbReference type="WBParaSite" id="SCUD_0001461001-mRNA-1">
    <property type="protein sequence ID" value="SCUD_0001461001-mRNA-1"/>
    <property type="gene ID" value="SCUD_0001461001"/>
</dbReference>
<dbReference type="PANTHER" id="PTHR10350:SF6">
    <property type="entry name" value="NUCLEAR PORE COMPLEX PROTEIN NUP155"/>
    <property type="match status" value="1"/>
</dbReference>
<dbReference type="GO" id="GO:0044611">
    <property type="term" value="C:nuclear pore inner ring"/>
    <property type="evidence" value="ECO:0007669"/>
    <property type="project" value="TreeGrafter"/>
</dbReference>
<organism evidence="8">
    <name type="scientific">Schistosoma curassoni</name>
    <dbReference type="NCBI Taxonomy" id="6186"/>
    <lineage>
        <taxon>Eukaryota</taxon>
        <taxon>Metazoa</taxon>
        <taxon>Spiralia</taxon>
        <taxon>Lophotrochozoa</taxon>
        <taxon>Platyhelminthes</taxon>
        <taxon>Trematoda</taxon>
        <taxon>Digenea</taxon>
        <taxon>Strigeidida</taxon>
        <taxon>Schistosomatoidea</taxon>
        <taxon>Schistosomatidae</taxon>
        <taxon>Schistosoma</taxon>
    </lineage>
</organism>
<evidence type="ECO:0000313" key="7">
    <source>
        <dbReference type="Proteomes" id="UP000279833"/>
    </source>
</evidence>